<evidence type="ECO:0000256" key="2">
    <source>
        <dbReference type="ARBA" id="ARBA00022737"/>
    </source>
</evidence>
<dbReference type="Proteomes" id="UP000002009">
    <property type="component" value="Chromosome 2"/>
</dbReference>
<dbReference type="OrthoDB" id="188207at2759"/>
<dbReference type="AlphaFoldDB" id="C1DZ80"/>
<dbReference type="InParanoid" id="C1DZ80"/>
<dbReference type="SUPFAM" id="SSF69318">
    <property type="entry name" value="Integrin alpha N-terminal domain"/>
    <property type="match status" value="1"/>
</dbReference>
<feature type="compositionally biased region" description="Pro residues" evidence="5">
    <location>
        <begin position="810"/>
        <end position="832"/>
    </location>
</feature>
<gene>
    <name evidence="7" type="ORF">MICPUN_55684</name>
</gene>
<keyword evidence="2" id="KW-0677">Repeat</keyword>
<dbReference type="InterPro" id="IPR013517">
    <property type="entry name" value="FG-GAP"/>
</dbReference>
<keyword evidence="6" id="KW-0472">Membrane</keyword>
<keyword evidence="3" id="KW-0325">Glycoprotein</keyword>
<dbReference type="Pfam" id="PF14312">
    <property type="entry name" value="FG-GAP_2"/>
    <property type="match status" value="7"/>
</dbReference>
<name>C1DZ80_MICCC</name>
<accession>C1DZ80</accession>
<dbReference type="PANTHER" id="PTHR36220:SF1">
    <property type="entry name" value="GAMMA TUBULIN COMPLEX COMPONENT C-TERMINAL DOMAIN-CONTAINING PROTEIN"/>
    <property type="match status" value="1"/>
</dbReference>
<dbReference type="EMBL" id="CP001323">
    <property type="protein sequence ID" value="ACO61067.1"/>
    <property type="molecule type" value="Genomic_DNA"/>
</dbReference>
<feature type="compositionally biased region" description="Low complexity" evidence="5">
    <location>
        <begin position="102"/>
        <end position="115"/>
    </location>
</feature>
<keyword evidence="6" id="KW-0812">Transmembrane</keyword>
<feature type="compositionally biased region" description="Basic and acidic residues" evidence="5">
    <location>
        <begin position="69"/>
        <end position="81"/>
    </location>
</feature>
<dbReference type="InterPro" id="IPR013519">
    <property type="entry name" value="Int_alpha_beta-p"/>
</dbReference>
<keyword evidence="1" id="KW-0732">Signal</keyword>
<feature type="region of interest" description="Disordered" evidence="5">
    <location>
        <begin position="638"/>
        <end position="657"/>
    </location>
</feature>
<feature type="region of interest" description="Disordered" evidence="5">
    <location>
        <begin position="803"/>
        <end position="840"/>
    </location>
</feature>
<sequence length="861" mass="88577">MPISRSRALIAFRGECCSRTPGALAATFADRTKTLLICLGALASGANRCSTDTNCANASSLARSAAAGCDDRGTSRREYRPETSPPAAHDRRGGLGDGPSVGGLRCSGRSSVTSSSRHPLRWTRASLVVLALLALIVAPGTIFAVAAEPGSDLAPVRGLRRLAETPSGGGVEYLQRAKLTANDGAFDDQFGRIVSIDGDTMVIGAHTDDDKGSNSGSAYVFTRDTAGDLASNWTQVAKLTAADGAADDRFGDRVSIDGDTMVIGAYKDDDKGSGSGSAYVFTRDTAGDLASNWTQVAKLTAGDGAANDLFGGSVSIDGDTMVIGTYRDNDKGFDSGSAYVFTRDTAGDLASNWTQVAKLTAADGAAYDYFGYSVSIDGDTMVIGAYRDDDKGSWSGSAYVFTRDTAGDLASNWTQVAKLTAADGAANDLFGYSVSIDGDTMVIGAYQDDDKGSWSGSAYVFTRDTAGDLASGWTQVAKLTAGDGAADDRFGYSVSIDGDTMVIGTYTDDDKGSGSGSAYVFTRDTAGDLASNWTQVAKLTAADGAANDYFGYSVSIDGDTMVIGAYKDDDKGSYSGSAYVFTLPSPCDASSPPANGAVGNCTSSLSSGSSCTPSCDSSYALSGTRSCSNGTLTDTAACTAKPSSPTKSPSEKFKEAEEKALKTRDAMLDGVTDARLKKKAKVLADAAISGKKVRKMVAKLSAANKDKACSDYYTKAGLSSSLGACIATAASRRRALTATTYDVSIFFSEAEIDEAAMTAAENSLKAEGVTGVATTNGIDPIDELKTIDGVSSSALETFKTDAAAAASLAPPSPPPPPVSSPPPPPPPSPPPKLVVDDDDAAHAPRDILGALLLACVSLLLY</sequence>
<protein>
    <submittedName>
        <fullName evidence="7">Uncharacterized protein</fullName>
    </submittedName>
</protein>
<feature type="repeat" description="FG-GAP" evidence="4">
    <location>
        <begin position="355"/>
        <end position="410"/>
    </location>
</feature>
<reference evidence="7 8" key="1">
    <citation type="journal article" date="2009" name="Science">
        <title>Green evolution and dynamic adaptations revealed by genomes of the marine picoeukaryotes Micromonas.</title>
        <authorList>
            <person name="Worden A.Z."/>
            <person name="Lee J.H."/>
            <person name="Mock T."/>
            <person name="Rouze P."/>
            <person name="Simmons M.P."/>
            <person name="Aerts A.L."/>
            <person name="Allen A.E."/>
            <person name="Cuvelier M.L."/>
            <person name="Derelle E."/>
            <person name="Everett M.V."/>
            <person name="Foulon E."/>
            <person name="Grimwood J."/>
            <person name="Gundlach H."/>
            <person name="Henrissat B."/>
            <person name="Napoli C."/>
            <person name="McDonald S.M."/>
            <person name="Parker M.S."/>
            <person name="Rombauts S."/>
            <person name="Salamov A."/>
            <person name="Von Dassow P."/>
            <person name="Badger J.H."/>
            <person name="Coutinho P.M."/>
            <person name="Demir E."/>
            <person name="Dubchak I."/>
            <person name="Gentemann C."/>
            <person name="Eikrem W."/>
            <person name="Gready J.E."/>
            <person name="John U."/>
            <person name="Lanier W."/>
            <person name="Lindquist E.A."/>
            <person name="Lucas S."/>
            <person name="Mayer K.F."/>
            <person name="Moreau H."/>
            <person name="Not F."/>
            <person name="Otillar R."/>
            <person name="Panaud O."/>
            <person name="Pangilinan J."/>
            <person name="Paulsen I."/>
            <person name="Piegu B."/>
            <person name="Poliakov A."/>
            <person name="Robbens S."/>
            <person name="Schmutz J."/>
            <person name="Toulza E."/>
            <person name="Wyss T."/>
            <person name="Zelensky A."/>
            <person name="Zhou K."/>
            <person name="Armbrust E.V."/>
            <person name="Bhattacharya D."/>
            <person name="Goodenough U.W."/>
            <person name="Van de Peer Y."/>
            <person name="Grigoriev I.V."/>
        </authorList>
    </citation>
    <scope>NUCLEOTIDE SEQUENCE [LARGE SCALE GENOMIC DNA]</scope>
    <source>
        <strain evidence="8">RCC299 / NOUM17</strain>
    </source>
</reference>
<proteinExistence type="predicted"/>
<dbReference type="PANTHER" id="PTHR36220">
    <property type="entry name" value="UNNAMED PRODUCT"/>
    <property type="match status" value="1"/>
</dbReference>
<dbReference type="GeneID" id="8241494"/>
<evidence type="ECO:0000256" key="1">
    <source>
        <dbReference type="ARBA" id="ARBA00022729"/>
    </source>
</evidence>
<keyword evidence="6" id="KW-1133">Transmembrane helix</keyword>
<evidence type="ECO:0000313" key="8">
    <source>
        <dbReference type="Proteomes" id="UP000002009"/>
    </source>
</evidence>
<evidence type="ECO:0000256" key="5">
    <source>
        <dbReference type="SAM" id="MobiDB-lite"/>
    </source>
</evidence>
<dbReference type="eggNOG" id="ENOG502SAF2">
    <property type="taxonomic scope" value="Eukaryota"/>
</dbReference>
<evidence type="ECO:0000256" key="4">
    <source>
        <dbReference type="PROSITE-ProRule" id="PRU00803"/>
    </source>
</evidence>
<evidence type="ECO:0000313" key="7">
    <source>
        <dbReference type="EMBL" id="ACO61067.1"/>
    </source>
</evidence>
<dbReference type="PROSITE" id="PS51470">
    <property type="entry name" value="FG_GAP"/>
    <property type="match status" value="1"/>
</dbReference>
<feature type="transmembrane region" description="Helical" evidence="6">
    <location>
        <begin position="127"/>
        <end position="147"/>
    </location>
</feature>
<dbReference type="RefSeq" id="XP_002499809.1">
    <property type="nucleotide sequence ID" value="XM_002499763.1"/>
</dbReference>
<dbReference type="SMART" id="SM00191">
    <property type="entry name" value="Int_alpha"/>
    <property type="match status" value="4"/>
</dbReference>
<feature type="region of interest" description="Disordered" evidence="5">
    <location>
        <begin position="69"/>
        <end position="115"/>
    </location>
</feature>
<dbReference type="InterPro" id="IPR028994">
    <property type="entry name" value="Integrin_alpha_N"/>
</dbReference>
<keyword evidence="8" id="KW-1185">Reference proteome</keyword>
<evidence type="ECO:0000256" key="3">
    <source>
        <dbReference type="ARBA" id="ARBA00023180"/>
    </source>
</evidence>
<dbReference type="KEGG" id="mis:MICPUN_55684"/>
<evidence type="ECO:0000256" key="6">
    <source>
        <dbReference type="SAM" id="Phobius"/>
    </source>
</evidence>
<dbReference type="Gene3D" id="2.130.10.130">
    <property type="entry name" value="Integrin alpha, N-terminal"/>
    <property type="match status" value="3"/>
</dbReference>
<organism evidence="7 8">
    <name type="scientific">Micromonas commoda (strain RCC299 / NOUM17 / CCMP2709)</name>
    <name type="common">Picoplanktonic green alga</name>
    <dbReference type="NCBI Taxonomy" id="296587"/>
    <lineage>
        <taxon>Eukaryota</taxon>
        <taxon>Viridiplantae</taxon>
        <taxon>Chlorophyta</taxon>
        <taxon>Mamiellophyceae</taxon>
        <taxon>Mamiellales</taxon>
        <taxon>Mamiellaceae</taxon>
        <taxon>Micromonas</taxon>
    </lineage>
</organism>